<sequence>MERVLIDVLRDQRNLGNKGDKGSKKSALNVVTLVLSTNFNVNVTSENRSWYGIVSDILDKSGFNWDGTKHMITVENENVWNEYCIGNRVTGHGAETAMDADEATSRKTNEVKFMGHTFSSEKDWRKEKE</sequence>
<proteinExistence type="predicted"/>
<dbReference type="AlphaFoldDB" id="A0A0R0KG12"/>
<evidence type="ECO:0000259" key="1">
    <source>
        <dbReference type="Pfam" id="PF12776"/>
    </source>
</evidence>
<protein>
    <recommendedName>
        <fullName evidence="1">Myb/SANT-like domain-containing protein</fullName>
    </recommendedName>
</protein>
<name>A0A0R0KG12_SOYBN</name>
<gene>
    <name evidence="2" type="ORF">GLYMA_04G161700</name>
</gene>
<dbReference type="InterPro" id="IPR024752">
    <property type="entry name" value="Myb/SANT-like_dom"/>
</dbReference>
<reference evidence="2 3" key="1">
    <citation type="journal article" date="2010" name="Nature">
        <title>Genome sequence of the palaeopolyploid soybean.</title>
        <authorList>
            <person name="Schmutz J."/>
            <person name="Cannon S.B."/>
            <person name="Schlueter J."/>
            <person name="Ma J."/>
            <person name="Mitros T."/>
            <person name="Nelson W."/>
            <person name="Hyten D.L."/>
            <person name="Song Q."/>
            <person name="Thelen J.J."/>
            <person name="Cheng J."/>
            <person name="Xu D."/>
            <person name="Hellsten U."/>
            <person name="May G.D."/>
            <person name="Yu Y."/>
            <person name="Sakurai T."/>
            <person name="Umezawa T."/>
            <person name="Bhattacharyya M.K."/>
            <person name="Sandhu D."/>
            <person name="Valliyodan B."/>
            <person name="Lindquist E."/>
            <person name="Peto M."/>
            <person name="Grant D."/>
            <person name="Shu S."/>
            <person name="Goodstein D."/>
            <person name="Barry K."/>
            <person name="Futrell-Griggs M."/>
            <person name="Abernathy B."/>
            <person name="Du J."/>
            <person name="Tian Z."/>
            <person name="Zhu L."/>
            <person name="Gill N."/>
            <person name="Joshi T."/>
            <person name="Libault M."/>
            <person name="Sethuraman A."/>
            <person name="Zhang X.-C."/>
            <person name="Shinozaki K."/>
            <person name="Nguyen H.T."/>
            <person name="Wing R.A."/>
            <person name="Cregan P."/>
            <person name="Specht J."/>
            <person name="Grimwood J."/>
            <person name="Rokhsar D."/>
            <person name="Stacey G."/>
            <person name="Shoemaker R.C."/>
            <person name="Jackson S.A."/>
        </authorList>
    </citation>
    <scope>NUCLEOTIDE SEQUENCE</scope>
    <source>
        <strain evidence="3">cv. Williams 82</strain>
        <tissue evidence="2">Callus</tissue>
    </source>
</reference>
<dbReference type="EnsemblPlants" id="KRH63219">
    <property type="protein sequence ID" value="KRH63219"/>
    <property type="gene ID" value="GLYMA_04G161700"/>
</dbReference>
<reference evidence="2" key="3">
    <citation type="submission" date="2018-07" db="EMBL/GenBank/DDBJ databases">
        <title>WGS assembly of Glycine max.</title>
        <authorList>
            <person name="Schmutz J."/>
            <person name="Cannon S."/>
            <person name="Schlueter J."/>
            <person name="Ma J."/>
            <person name="Mitros T."/>
            <person name="Nelson W."/>
            <person name="Hyten D."/>
            <person name="Song Q."/>
            <person name="Thelen J."/>
            <person name="Cheng J."/>
            <person name="Xu D."/>
            <person name="Hellsten U."/>
            <person name="May G."/>
            <person name="Yu Y."/>
            <person name="Sakurai T."/>
            <person name="Umezawa T."/>
            <person name="Bhattacharyya M."/>
            <person name="Sandhu D."/>
            <person name="Valliyodan B."/>
            <person name="Lindquist E."/>
            <person name="Peto M."/>
            <person name="Grant D."/>
            <person name="Shu S."/>
            <person name="Goodstein D."/>
            <person name="Barry K."/>
            <person name="Futrell-Griggs M."/>
            <person name="Abernathy B."/>
            <person name="Du J."/>
            <person name="Tian Z."/>
            <person name="Zhu L."/>
            <person name="Gill N."/>
            <person name="Joshi T."/>
            <person name="Libault M."/>
            <person name="Sethuraman A."/>
            <person name="Zhang X."/>
            <person name="Shinozaki K."/>
            <person name="Nguyen H."/>
            <person name="Wing R."/>
            <person name="Cregan P."/>
            <person name="Specht J."/>
            <person name="Grimwood J."/>
            <person name="Rokhsar D."/>
            <person name="Stacey G."/>
            <person name="Shoemaker R."/>
            <person name="Jackson S."/>
        </authorList>
    </citation>
    <scope>NUCLEOTIDE SEQUENCE</scope>
    <source>
        <tissue evidence="2">Callus</tissue>
    </source>
</reference>
<evidence type="ECO:0000313" key="2">
    <source>
        <dbReference type="EMBL" id="KRH63219.1"/>
    </source>
</evidence>
<dbReference type="Gramene" id="KRH63219">
    <property type="protein sequence ID" value="KRH63219"/>
    <property type="gene ID" value="GLYMA_04G161700"/>
</dbReference>
<dbReference type="Pfam" id="PF12776">
    <property type="entry name" value="Myb_DNA-bind_3"/>
    <property type="match status" value="1"/>
</dbReference>
<dbReference type="PANTHER" id="PTHR46929:SF3">
    <property type="entry name" value="MYB_SANT-LIKE DOMAIN-CONTAINING PROTEIN"/>
    <property type="match status" value="1"/>
</dbReference>
<dbReference type="Proteomes" id="UP000008827">
    <property type="component" value="Chromosome 4"/>
</dbReference>
<feature type="domain" description="Myb/SANT-like" evidence="1">
    <location>
        <begin position="1"/>
        <end position="83"/>
    </location>
</feature>
<accession>A0A0R0KG12</accession>
<evidence type="ECO:0000313" key="3">
    <source>
        <dbReference type="EnsemblPlants" id="KRH63219"/>
    </source>
</evidence>
<dbReference type="PANTHER" id="PTHR46929">
    <property type="entry name" value="EXPRESSED PROTEIN"/>
    <property type="match status" value="1"/>
</dbReference>
<evidence type="ECO:0000313" key="4">
    <source>
        <dbReference type="Proteomes" id="UP000008827"/>
    </source>
</evidence>
<dbReference type="InParanoid" id="A0A0R0KG12"/>
<dbReference type="EMBL" id="CM000837">
    <property type="protein sequence ID" value="KRH63219.1"/>
    <property type="molecule type" value="Genomic_DNA"/>
</dbReference>
<organism evidence="2">
    <name type="scientific">Glycine max</name>
    <name type="common">Soybean</name>
    <name type="synonym">Glycine hispida</name>
    <dbReference type="NCBI Taxonomy" id="3847"/>
    <lineage>
        <taxon>Eukaryota</taxon>
        <taxon>Viridiplantae</taxon>
        <taxon>Streptophyta</taxon>
        <taxon>Embryophyta</taxon>
        <taxon>Tracheophyta</taxon>
        <taxon>Spermatophyta</taxon>
        <taxon>Magnoliopsida</taxon>
        <taxon>eudicotyledons</taxon>
        <taxon>Gunneridae</taxon>
        <taxon>Pentapetalae</taxon>
        <taxon>rosids</taxon>
        <taxon>fabids</taxon>
        <taxon>Fabales</taxon>
        <taxon>Fabaceae</taxon>
        <taxon>Papilionoideae</taxon>
        <taxon>50 kb inversion clade</taxon>
        <taxon>NPAAA clade</taxon>
        <taxon>indigoferoid/millettioid clade</taxon>
        <taxon>Phaseoleae</taxon>
        <taxon>Glycine</taxon>
        <taxon>Glycine subgen. Soja</taxon>
    </lineage>
</organism>
<keyword evidence="4" id="KW-1185">Reference proteome</keyword>
<reference evidence="3" key="2">
    <citation type="submission" date="2018-02" db="UniProtKB">
        <authorList>
            <consortium name="EnsemblPlants"/>
        </authorList>
    </citation>
    <scope>IDENTIFICATION</scope>
    <source>
        <strain evidence="3">Williams 82</strain>
    </source>
</reference>